<dbReference type="AlphaFoldDB" id="A0AAD1WUR8"/>
<dbReference type="InterPro" id="IPR056737">
    <property type="entry name" value="Beta-prop_ATRN-MKLN-like"/>
</dbReference>
<evidence type="ECO:0000256" key="1">
    <source>
        <dbReference type="ARBA" id="ARBA00022441"/>
    </source>
</evidence>
<dbReference type="Gene3D" id="2.120.10.80">
    <property type="entry name" value="Kelch-type beta propeller"/>
    <property type="match status" value="2"/>
</dbReference>
<dbReference type="GO" id="GO:0030332">
    <property type="term" value="F:cyclin binding"/>
    <property type="evidence" value="ECO:0007669"/>
    <property type="project" value="TreeGrafter"/>
</dbReference>
<evidence type="ECO:0000256" key="2">
    <source>
        <dbReference type="ARBA" id="ARBA00022737"/>
    </source>
</evidence>
<gene>
    <name evidence="4" type="ORF">PECUL_23A010239</name>
</gene>
<dbReference type="Pfam" id="PF01344">
    <property type="entry name" value="Kelch_1"/>
    <property type="match status" value="1"/>
</dbReference>
<feature type="domain" description="Attractin/MKLN-like beta-propeller" evidence="3">
    <location>
        <begin position="97"/>
        <end position="367"/>
    </location>
</feature>
<dbReference type="EMBL" id="OW240924">
    <property type="protein sequence ID" value="CAH2327279.1"/>
    <property type="molecule type" value="Genomic_DNA"/>
</dbReference>
<accession>A0AAD1WUR8</accession>
<name>A0AAD1WUR8_PELCU</name>
<organism evidence="4 5">
    <name type="scientific">Pelobates cultripes</name>
    <name type="common">Western spadefoot toad</name>
    <dbReference type="NCBI Taxonomy" id="61616"/>
    <lineage>
        <taxon>Eukaryota</taxon>
        <taxon>Metazoa</taxon>
        <taxon>Chordata</taxon>
        <taxon>Craniata</taxon>
        <taxon>Vertebrata</taxon>
        <taxon>Euteleostomi</taxon>
        <taxon>Amphibia</taxon>
        <taxon>Batrachia</taxon>
        <taxon>Anura</taxon>
        <taxon>Pelobatoidea</taxon>
        <taxon>Pelobatidae</taxon>
        <taxon>Pelobates</taxon>
    </lineage>
</organism>
<protein>
    <submittedName>
        <fullName evidence="4">Kelch domain-containing 9</fullName>
    </submittedName>
</protein>
<dbReference type="PANTHER" id="PTHR47196:SF1">
    <property type="entry name" value="KELCH DOMAIN-CONTAINING PROTEIN 9"/>
    <property type="match status" value="1"/>
</dbReference>
<proteinExistence type="predicted"/>
<sequence length="384" mass="43579">MTCELPYYNFLFYYYLDVSHNHFHHYIFWFHSSTRHKMTSTHSLWTWKPVAQDELFARGYHTCTVIRGKLYIFGGVKSGDPKAVPLGDVVAFDPEQMIVQSTTHQDAFKRSHHDAVELGDRWLCVVGGWDGSRRVSSVFPYDTEKEEWEPWEEAPTNNPPVGLSSHTCTKISDYELRVVGREGGLRMQRRYASIYTLRVNTSTKKYWYKEEESRTASRSGHAAVLLPSDTTSTKTSGYSLYVFGGRESSSVDFAGQWNKDKIQVRAGHCPKLTEQLARLVNRDGISRTAPKGLKHHSCSLIGPFLVVFGGESLSKSRDAICNDLFIYDTRCSPPSWFHFPGSDNRLKRVGHRTCLVNDSLYLVGGFGADGKTPCSDICVLDFLQ</sequence>
<keyword evidence="2" id="KW-0677">Repeat</keyword>
<dbReference type="PANTHER" id="PTHR47196">
    <property type="entry name" value="KELCH DOMAIN-CONTAINING PROTEIN 9"/>
    <property type="match status" value="1"/>
</dbReference>
<dbReference type="Pfam" id="PF24981">
    <property type="entry name" value="Beta-prop_ATRN-LZTR1"/>
    <property type="match status" value="1"/>
</dbReference>
<evidence type="ECO:0000259" key="3">
    <source>
        <dbReference type="Pfam" id="PF24981"/>
    </source>
</evidence>
<evidence type="ECO:0000313" key="4">
    <source>
        <dbReference type="EMBL" id="CAH2327279.1"/>
    </source>
</evidence>
<evidence type="ECO:0000313" key="5">
    <source>
        <dbReference type="Proteomes" id="UP001295444"/>
    </source>
</evidence>
<dbReference type="InterPro" id="IPR042941">
    <property type="entry name" value="KLDC9"/>
</dbReference>
<dbReference type="InterPro" id="IPR015915">
    <property type="entry name" value="Kelch-typ_b-propeller"/>
</dbReference>
<reference evidence="4" key="1">
    <citation type="submission" date="2022-03" db="EMBL/GenBank/DDBJ databases">
        <authorList>
            <person name="Alioto T."/>
            <person name="Alioto T."/>
            <person name="Gomez Garrido J."/>
        </authorList>
    </citation>
    <scope>NUCLEOTIDE SEQUENCE</scope>
</reference>
<keyword evidence="1" id="KW-0880">Kelch repeat</keyword>
<dbReference type="Proteomes" id="UP001295444">
    <property type="component" value="Chromosome 13"/>
</dbReference>
<dbReference type="InterPro" id="IPR011043">
    <property type="entry name" value="Gal_Oxase/kelch_b-propeller"/>
</dbReference>
<dbReference type="SUPFAM" id="SSF50965">
    <property type="entry name" value="Galactose oxidase, central domain"/>
    <property type="match status" value="1"/>
</dbReference>
<dbReference type="InterPro" id="IPR006652">
    <property type="entry name" value="Kelch_1"/>
</dbReference>
<keyword evidence="5" id="KW-1185">Reference proteome</keyword>